<reference evidence="2 3" key="3">
    <citation type="submission" date="2008-05" db="EMBL/GenBank/DDBJ databases">
        <authorList>
            <person name="Fulton L."/>
            <person name="Clifton S."/>
            <person name="Fulton B."/>
            <person name="Xu J."/>
            <person name="Minx P."/>
            <person name="Pepin K.H."/>
            <person name="Johnson M."/>
            <person name="Thiruvilangam P."/>
            <person name="Bhonagiri V."/>
            <person name="Nash W.E."/>
            <person name="Mardis E.R."/>
            <person name="Wilson R.K."/>
        </authorList>
    </citation>
    <scope>NUCLEOTIDE SEQUENCE [LARGE SCALE GENOMIC DNA]</scope>
    <source>
        <strain evidence="2 3">ATCC 25827</strain>
    </source>
</reference>
<proteinExistence type="predicted"/>
<gene>
    <name evidence="2" type="ORF">PROSTU_04396</name>
</gene>
<reference evidence="3" key="2">
    <citation type="submission" date="2008-04" db="EMBL/GenBank/DDBJ databases">
        <title>Draft genome sequence of Providencia stuartii(ATCC 25827).</title>
        <authorList>
            <person name="Sudarsanam P."/>
            <person name="Ley R."/>
            <person name="Guruge J."/>
            <person name="Turnbaugh P.J."/>
            <person name="Mahowald M."/>
            <person name="Liep D."/>
            <person name="Gordon J."/>
        </authorList>
    </citation>
    <scope>NUCLEOTIDE SEQUENCE [LARGE SCALE GENOMIC DNA]</scope>
    <source>
        <strain evidence="3">ATCC 25827</strain>
    </source>
</reference>
<evidence type="ECO:0000313" key="3">
    <source>
        <dbReference type="Proteomes" id="UP000004506"/>
    </source>
</evidence>
<protein>
    <submittedName>
        <fullName evidence="2">Uncharacterized protein</fullName>
    </submittedName>
</protein>
<name>A0AA86YHE2_PROST</name>
<evidence type="ECO:0000256" key="1">
    <source>
        <dbReference type="SAM" id="Phobius"/>
    </source>
</evidence>
<comment type="caution">
    <text evidence="2">The sequence shown here is derived from an EMBL/GenBank/DDBJ whole genome shotgun (WGS) entry which is preliminary data.</text>
</comment>
<reference evidence="3" key="1">
    <citation type="submission" date="2008-04" db="EMBL/GenBank/DDBJ databases">
        <title>Draft genome sequence of Providencia stuartii (ATCC 25827).</title>
        <authorList>
            <person name="Sudarsanam P."/>
            <person name="Ley R."/>
            <person name="Guruge J."/>
            <person name="Turnbaugh P.J."/>
            <person name="Mahowald M."/>
            <person name="Liep D."/>
            <person name="Gordon J."/>
        </authorList>
    </citation>
    <scope>NUCLEOTIDE SEQUENCE [LARGE SCALE GENOMIC DNA]</scope>
    <source>
        <strain evidence="3">ATCC 25827</strain>
    </source>
</reference>
<evidence type="ECO:0000313" key="2">
    <source>
        <dbReference type="EMBL" id="EDU57620.1"/>
    </source>
</evidence>
<sequence>MTMNHNEDLLKLVDYLTNSQITSDEGFAIIECDLDSDSLSKYAELLTHFGIIDIDSCESNQIIFSLRSNNFKSDTCIYSSLDTFWVKCSNNGEYNPNYIILQEKIFFNSNNDSVKKIDLFLQWKRVLSAIANHTVESKYILYIPNSDGGKELVLSCHDYLGSVLHLEFSIDSQKASDELLKILSLQDAQQKERISILRSAIYDVVSGKDDDISDRDIFNIINKGRRIYDRYNDLLDLYTKRFSVNKILSELEQKQLEYTSKINDFVSSSQSKAFAIPGALIAVGGLAKSGGFLDSLLIFIGLYLIYRVTYISNEILIDSYNSLKNSLDDLIKRYSKFDEGAEVRDAASKIELDIKNKIGKAKDRIEKINDMGVIMLVVGAGYLIMKWLMSP</sequence>
<feature type="transmembrane region" description="Helical" evidence="1">
    <location>
        <begin position="279"/>
        <end position="306"/>
    </location>
</feature>
<dbReference type="AlphaFoldDB" id="A0AA86YHE2"/>
<keyword evidence="1" id="KW-1133">Transmembrane helix</keyword>
<accession>A0AA86YHE2</accession>
<feature type="transmembrane region" description="Helical" evidence="1">
    <location>
        <begin position="371"/>
        <end position="389"/>
    </location>
</feature>
<keyword evidence="1" id="KW-0472">Membrane</keyword>
<dbReference type="EMBL" id="ABJD02000117">
    <property type="protein sequence ID" value="EDU57620.1"/>
    <property type="molecule type" value="Genomic_DNA"/>
</dbReference>
<organism evidence="2 3">
    <name type="scientific">Providencia stuartii ATCC 25827</name>
    <dbReference type="NCBI Taxonomy" id="471874"/>
    <lineage>
        <taxon>Bacteria</taxon>
        <taxon>Pseudomonadati</taxon>
        <taxon>Pseudomonadota</taxon>
        <taxon>Gammaproteobacteria</taxon>
        <taxon>Enterobacterales</taxon>
        <taxon>Morganellaceae</taxon>
        <taxon>Providencia</taxon>
    </lineage>
</organism>
<keyword evidence="1" id="KW-0812">Transmembrane</keyword>
<dbReference type="Proteomes" id="UP000004506">
    <property type="component" value="Unassembled WGS sequence"/>
</dbReference>